<evidence type="ECO:0000313" key="8">
    <source>
        <dbReference type="EMBL" id="KEG21439.1"/>
    </source>
</evidence>
<dbReference type="AlphaFoldDB" id="A0A072RIR7"/>
<dbReference type="Proteomes" id="UP000031740">
    <property type="component" value="Unassembled WGS sequence"/>
</dbReference>
<dbReference type="SUPFAM" id="SSF56059">
    <property type="entry name" value="Glutathione synthetase ATP-binding domain-like"/>
    <property type="match status" value="1"/>
</dbReference>
<dbReference type="Pfam" id="PF17769">
    <property type="entry name" value="PurK_C"/>
    <property type="match status" value="1"/>
</dbReference>
<evidence type="ECO:0000259" key="7">
    <source>
        <dbReference type="PROSITE" id="PS50975"/>
    </source>
</evidence>
<dbReference type="NCBIfam" id="NF004679">
    <property type="entry name" value="PRK06019.1-5"/>
    <property type="match status" value="1"/>
</dbReference>
<dbReference type="InterPro" id="IPR054350">
    <property type="entry name" value="PurT/PurK_preATP-grasp"/>
</dbReference>
<dbReference type="EMBL" id="ASIV01000001">
    <property type="protein sequence ID" value="KEG21439.1"/>
    <property type="molecule type" value="Genomic_DNA"/>
</dbReference>
<feature type="binding site" evidence="5">
    <location>
        <position position="236"/>
    </location>
    <ligand>
        <name>ATP</name>
        <dbReference type="ChEBI" id="CHEBI:30616"/>
    </ligand>
</feature>
<dbReference type="FunFam" id="3.40.50.20:FF:000016">
    <property type="entry name" value="N5-carboxyaminoimidazole ribonucleotide synthase"/>
    <property type="match status" value="1"/>
</dbReference>
<dbReference type="InterPro" id="IPR005875">
    <property type="entry name" value="PurK"/>
</dbReference>
<dbReference type="SUPFAM" id="SSF51246">
    <property type="entry name" value="Rudiment single hybrid motif"/>
    <property type="match status" value="1"/>
</dbReference>
<name>A0A072RIR7_BARBA</name>
<dbReference type="NCBIfam" id="TIGR01161">
    <property type="entry name" value="purK"/>
    <property type="match status" value="1"/>
</dbReference>
<dbReference type="NCBIfam" id="NF004676">
    <property type="entry name" value="PRK06019.1-2"/>
    <property type="match status" value="1"/>
</dbReference>
<sequence>MTTVINISDPLKPGSTIGVIGGGQLARMLAIAAAELGFKTVILCPEIQCPAAQTANHHMVADYDDRAALQQLVDLCDVVTYEFENLPVTTIQWIEKACRLYPSSKVLKISQDRVLEKSFLNEHGIETASWHAVQDQASLLAGLAALNSHELNNNGLNNNGFRGHGLLKARRFGYDGKMQQSLHNPSPQMIAALSIELEKTPSILEEIVPFVAEISVIAARDPHGTVAFYDCSENQHKNGILHKACVPSAVPQSVQKAAYEVSTRVLQALEYVGVLCIEFFVLSDERLLVNELAPRVHNSGHWTQKACVTSQFEQHIRAICGLPLGNTERHSNCEMINLLGNNLDDYVSALMQENTSVHLYGKKSVQPERKMGHIIRLTGPATHSA</sequence>
<dbReference type="GO" id="GO:0034028">
    <property type="term" value="F:5-(carboxyamino)imidazole ribonucleotide synthase activity"/>
    <property type="evidence" value="ECO:0007669"/>
    <property type="project" value="UniProtKB-UniRule"/>
</dbReference>
<dbReference type="GO" id="GO:0005524">
    <property type="term" value="F:ATP binding"/>
    <property type="evidence" value="ECO:0007669"/>
    <property type="project" value="UniProtKB-UniRule"/>
</dbReference>
<dbReference type="UniPathway" id="UPA00074">
    <property type="reaction ID" value="UER00942"/>
</dbReference>
<comment type="function">
    <text evidence="5">Catalyzes the ATP-dependent conversion of 5-aminoimidazole ribonucleotide (AIR) and HCO(3)(-) to N5-carboxyaminoimidazole ribonucleotide (N5-CAIR).</text>
</comment>
<evidence type="ECO:0000256" key="5">
    <source>
        <dbReference type="HAMAP-Rule" id="MF_01928"/>
    </source>
</evidence>
<dbReference type="PATRIC" id="fig|1293911.3.peg.416"/>
<evidence type="ECO:0000256" key="1">
    <source>
        <dbReference type="ARBA" id="ARBA00022598"/>
    </source>
</evidence>
<comment type="pathway">
    <text evidence="5 6">Purine metabolism; IMP biosynthesis via de novo pathway; 5-amino-1-(5-phospho-D-ribosyl)imidazole-4-carboxylate from 5-amino-1-(5-phospho-D-ribosyl)imidazole (N5-CAIR route): step 1/2.</text>
</comment>
<proteinExistence type="inferred from homology"/>
<feature type="domain" description="ATP-grasp" evidence="7">
    <location>
        <begin position="117"/>
        <end position="320"/>
    </location>
</feature>
<dbReference type="Gene3D" id="3.40.50.20">
    <property type="match status" value="1"/>
</dbReference>
<dbReference type="HOGENOM" id="CLU_011534_0_1_5"/>
<organism evidence="8 9">
    <name type="scientific">Bartonella bacilliformis Ver097</name>
    <dbReference type="NCBI Taxonomy" id="1293911"/>
    <lineage>
        <taxon>Bacteria</taxon>
        <taxon>Pseudomonadati</taxon>
        <taxon>Pseudomonadota</taxon>
        <taxon>Alphaproteobacteria</taxon>
        <taxon>Hyphomicrobiales</taxon>
        <taxon>Bartonellaceae</taxon>
        <taxon>Bartonella</taxon>
    </lineage>
</organism>
<dbReference type="Gene3D" id="3.30.470.20">
    <property type="entry name" value="ATP-grasp fold, B domain"/>
    <property type="match status" value="1"/>
</dbReference>
<feature type="binding site" evidence="5">
    <location>
        <position position="168"/>
    </location>
    <ligand>
        <name>ATP</name>
        <dbReference type="ChEBI" id="CHEBI:30616"/>
    </ligand>
</feature>
<dbReference type="PANTHER" id="PTHR11609:SF5">
    <property type="entry name" value="PHOSPHORIBOSYLAMINOIMIDAZOLE CARBOXYLASE"/>
    <property type="match status" value="1"/>
</dbReference>
<comment type="caution">
    <text evidence="5">Lacks conserved residue(s) required for the propagation of feature annotation.</text>
</comment>
<dbReference type="InterPro" id="IPR011054">
    <property type="entry name" value="Rudment_hybrid_motif"/>
</dbReference>
<evidence type="ECO:0000313" key="9">
    <source>
        <dbReference type="Proteomes" id="UP000031740"/>
    </source>
</evidence>
<dbReference type="Pfam" id="PF22660">
    <property type="entry name" value="RS_preATP-grasp-like"/>
    <property type="match status" value="1"/>
</dbReference>
<dbReference type="InterPro" id="IPR016185">
    <property type="entry name" value="PreATP-grasp_dom_sf"/>
</dbReference>
<dbReference type="GO" id="GO:0046872">
    <property type="term" value="F:metal ion binding"/>
    <property type="evidence" value="ECO:0007669"/>
    <property type="project" value="InterPro"/>
</dbReference>
<dbReference type="InterPro" id="IPR011761">
    <property type="entry name" value="ATP-grasp"/>
</dbReference>
<feature type="binding site" evidence="5">
    <location>
        <begin position="290"/>
        <end position="291"/>
    </location>
    <ligand>
        <name>ATP</name>
        <dbReference type="ChEBI" id="CHEBI:30616"/>
    </ligand>
</feature>
<comment type="similarity">
    <text evidence="5 6">Belongs to the PurK/PurT family.</text>
</comment>
<dbReference type="InterPro" id="IPR003135">
    <property type="entry name" value="ATP-grasp_carboxylate-amine"/>
</dbReference>
<dbReference type="GO" id="GO:0006189">
    <property type="term" value="P:'de novo' IMP biosynthetic process"/>
    <property type="evidence" value="ECO:0007669"/>
    <property type="project" value="UniProtKB-UniRule"/>
</dbReference>
<dbReference type="STRING" id="1293911.H710_00390"/>
<dbReference type="EC" id="6.3.4.18" evidence="5 6"/>
<feature type="binding site" evidence="5">
    <location>
        <begin position="205"/>
        <end position="208"/>
    </location>
    <ligand>
        <name>ATP</name>
        <dbReference type="ChEBI" id="CHEBI:30616"/>
    </ligand>
</feature>
<dbReference type="HAMAP" id="MF_01928">
    <property type="entry name" value="PurK"/>
    <property type="match status" value="1"/>
</dbReference>
<evidence type="ECO:0000256" key="4">
    <source>
        <dbReference type="ARBA" id="ARBA00022840"/>
    </source>
</evidence>
<feature type="binding site" evidence="5">
    <location>
        <position position="213"/>
    </location>
    <ligand>
        <name>ATP</name>
        <dbReference type="ChEBI" id="CHEBI:30616"/>
    </ligand>
</feature>
<comment type="subunit">
    <text evidence="5 6">Homodimer.</text>
</comment>
<protein>
    <recommendedName>
        <fullName evidence="5 6">N5-carboxyaminoimidazole ribonucleotide synthase</fullName>
        <shortName evidence="5 6">N5-CAIR synthase</shortName>
        <ecNumber evidence="5 6">6.3.4.18</ecNumber>
    </recommendedName>
    <alternativeName>
        <fullName evidence="5 6">5-(carboxyamino)imidazole ribonucleotide synthetase</fullName>
    </alternativeName>
</protein>
<gene>
    <name evidence="5 6" type="primary">purK</name>
    <name evidence="8" type="ORF">H710_00390</name>
</gene>
<dbReference type="PANTHER" id="PTHR11609">
    <property type="entry name" value="PURINE BIOSYNTHESIS PROTEIN 6/7, PUR6/7"/>
    <property type="match status" value="1"/>
</dbReference>
<evidence type="ECO:0000256" key="3">
    <source>
        <dbReference type="ARBA" id="ARBA00022755"/>
    </source>
</evidence>
<evidence type="ECO:0000256" key="6">
    <source>
        <dbReference type="RuleBase" id="RU361200"/>
    </source>
</evidence>
<dbReference type="GO" id="GO:0004638">
    <property type="term" value="F:phosphoribosylaminoimidazole carboxylase activity"/>
    <property type="evidence" value="ECO:0007669"/>
    <property type="project" value="InterPro"/>
</dbReference>
<feature type="binding site" evidence="5">
    <location>
        <position position="113"/>
    </location>
    <ligand>
        <name>ATP</name>
        <dbReference type="ChEBI" id="CHEBI:30616"/>
    </ligand>
</feature>
<dbReference type="InterPro" id="IPR013815">
    <property type="entry name" value="ATP_grasp_subdomain_1"/>
</dbReference>
<comment type="catalytic activity">
    <reaction evidence="5 6">
        <text>5-amino-1-(5-phospho-beta-D-ribosyl)imidazole + hydrogencarbonate + ATP = 5-carboxyamino-1-(5-phospho-D-ribosyl)imidazole + ADP + phosphate + 2 H(+)</text>
        <dbReference type="Rhea" id="RHEA:19317"/>
        <dbReference type="ChEBI" id="CHEBI:15378"/>
        <dbReference type="ChEBI" id="CHEBI:17544"/>
        <dbReference type="ChEBI" id="CHEBI:30616"/>
        <dbReference type="ChEBI" id="CHEBI:43474"/>
        <dbReference type="ChEBI" id="CHEBI:58730"/>
        <dbReference type="ChEBI" id="CHEBI:137981"/>
        <dbReference type="ChEBI" id="CHEBI:456216"/>
        <dbReference type="EC" id="6.3.4.18"/>
    </reaction>
</comment>
<reference evidence="8 9" key="1">
    <citation type="submission" date="2013-04" db="EMBL/GenBank/DDBJ databases">
        <title>The Genome Sequence of Bartonella bacilliformis Ver097.</title>
        <authorList>
            <consortium name="The Broad Institute Genomics Platform"/>
            <consortium name="The Broad Institute Genome Sequencing Center for Infectious Disease"/>
            <person name="Feldgarden M."/>
            <person name="Kirby J."/>
            <person name="Birtles R."/>
            <person name="Dasch G."/>
            <person name="Hendrix L."/>
            <person name="Koehler J."/>
            <person name="Walker B."/>
            <person name="Young S.K."/>
            <person name="Zeng Q."/>
            <person name="Gargeya S."/>
            <person name="Fitzgerald M."/>
            <person name="Haas B."/>
            <person name="Abouelleil A."/>
            <person name="Allen A.W."/>
            <person name="Alvarado L."/>
            <person name="Arachchi H.M."/>
            <person name="Berlin A.M."/>
            <person name="Chapman S.B."/>
            <person name="Gainer-Dewar J."/>
            <person name="Goldberg J."/>
            <person name="Griggs A."/>
            <person name="Gujja S."/>
            <person name="Hansen M."/>
            <person name="Howarth C."/>
            <person name="Imamovic A."/>
            <person name="Ireland A."/>
            <person name="Larimer J."/>
            <person name="McCowan C."/>
            <person name="Murphy C."/>
            <person name="Pearson M."/>
            <person name="Poon T.W."/>
            <person name="Priest M."/>
            <person name="Roberts A."/>
            <person name="Saif S."/>
            <person name="Shea T."/>
            <person name="Sisk P."/>
            <person name="Sykes S."/>
            <person name="Wortman J."/>
            <person name="Nusbaum C."/>
            <person name="Birren B."/>
        </authorList>
    </citation>
    <scope>NUCLEOTIDE SEQUENCE [LARGE SCALE GENOMIC DNA]</scope>
    <source>
        <strain evidence="8 9">Ver097</strain>
    </source>
</reference>
<dbReference type="Gene3D" id="3.30.1490.20">
    <property type="entry name" value="ATP-grasp fold, A domain"/>
    <property type="match status" value="1"/>
</dbReference>
<accession>A0A072RIR7</accession>
<dbReference type="GO" id="GO:0005829">
    <property type="term" value="C:cytosol"/>
    <property type="evidence" value="ECO:0007669"/>
    <property type="project" value="TreeGrafter"/>
</dbReference>
<comment type="function">
    <text evidence="6">Catalyzes the ATP-dependent conversion of 5-aminoimidazole ribonucleotide (AIR) and HCO(3)- to N5-carboxyaminoimidazole ribonucleotide (N5-CAIR).</text>
</comment>
<keyword evidence="2 5" id="KW-0547">Nucleotide-binding</keyword>
<dbReference type="PROSITE" id="PS50975">
    <property type="entry name" value="ATP_GRASP"/>
    <property type="match status" value="1"/>
</dbReference>
<dbReference type="InterPro" id="IPR040686">
    <property type="entry name" value="PurK_C"/>
</dbReference>
<dbReference type="SUPFAM" id="SSF52440">
    <property type="entry name" value="PreATP-grasp domain"/>
    <property type="match status" value="1"/>
</dbReference>
<keyword evidence="3 5" id="KW-0658">Purine biosynthesis</keyword>
<evidence type="ECO:0000256" key="2">
    <source>
        <dbReference type="ARBA" id="ARBA00022741"/>
    </source>
</evidence>
<comment type="caution">
    <text evidence="8">The sequence shown here is derived from an EMBL/GenBank/DDBJ whole genome shotgun (WGS) entry which is preliminary data.</text>
</comment>
<dbReference type="Pfam" id="PF02222">
    <property type="entry name" value="ATP-grasp"/>
    <property type="match status" value="1"/>
</dbReference>
<keyword evidence="4 5" id="KW-0067">ATP-binding</keyword>
<keyword evidence="1 5" id="KW-0436">Ligase</keyword>